<evidence type="ECO:0000256" key="8">
    <source>
        <dbReference type="ARBA" id="ARBA00022859"/>
    </source>
</evidence>
<feature type="domain" description="SH2" evidence="15">
    <location>
        <begin position="49"/>
        <end position="145"/>
    </location>
</feature>
<keyword evidence="12" id="KW-0206">Cytoskeleton</keyword>
<evidence type="ECO:0000259" key="15">
    <source>
        <dbReference type="PROSITE" id="PS50001"/>
    </source>
</evidence>
<keyword evidence="8" id="KW-0391">Immunity</keyword>
<name>A0ABD1JU59_9TELE</name>
<dbReference type="FunFam" id="3.30.505.10:FF:000035">
    <property type="entry name" value="phosphatidylinositol 3,4,5-trisphosphate 5-phosphatase 1"/>
    <property type="match status" value="1"/>
</dbReference>
<proteinExistence type="inferred from homology"/>
<dbReference type="GO" id="GO:0034485">
    <property type="term" value="F:phosphatidylinositol-3,4,5-trisphosphate 5-phosphatase activity"/>
    <property type="evidence" value="ECO:0007669"/>
    <property type="project" value="UniProtKB-EC"/>
</dbReference>
<comment type="caution">
    <text evidence="16">The sequence shown here is derived from an EMBL/GenBank/DDBJ whole genome shotgun (WGS) entry which is preliminary data.</text>
</comment>
<evidence type="ECO:0000256" key="5">
    <source>
        <dbReference type="ARBA" id="ARBA00022490"/>
    </source>
</evidence>
<evidence type="ECO:0000256" key="7">
    <source>
        <dbReference type="ARBA" id="ARBA00022801"/>
    </source>
</evidence>
<dbReference type="Gene3D" id="3.30.505.10">
    <property type="entry name" value="SH2 domain"/>
    <property type="match status" value="1"/>
</dbReference>
<dbReference type="PRINTS" id="PR00401">
    <property type="entry name" value="SH2DOMAIN"/>
</dbReference>
<dbReference type="PANTHER" id="PTHR46051:SF3">
    <property type="entry name" value="PHOSPHATIDYLINOSITOL 3,4,5-TRISPHOSPHATE 5-PHOSPHATASE 1"/>
    <property type="match status" value="1"/>
</dbReference>
<dbReference type="InterPro" id="IPR000300">
    <property type="entry name" value="IPPc"/>
</dbReference>
<evidence type="ECO:0000256" key="6">
    <source>
        <dbReference type="ARBA" id="ARBA00022553"/>
    </source>
</evidence>
<comment type="similarity">
    <text evidence="3">Belongs to the inositol 1,4,5-trisphosphate 5-phosphatase family.</text>
</comment>
<dbReference type="EC" id="3.1.3.86" evidence="4"/>
<keyword evidence="6" id="KW-0597">Phosphoprotein</keyword>
<keyword evidence="10 13" id="KW-0727">SH2 domain</keyword>
<dbReference type="GO" id="GO:0007155">
    <property type="term" value="P:cell adhesion"/>
    <property type="evidence" value="ECO:0007669"/>
    <property type="project" value="UniProtKB-KW"/>
</dbReference>
<dbReference type="PANTHER" id="PTHR46051">
    <property type="entry name" value="SH2 DOMAIN-CONTAINING PROTEIN"/>
    <property type="match status" value="1"/>
</dbReference>
<dbReference type="SMART" id="SM00128">
    <property type="entry name" value="IPPc"/>
    <property type="match status" value="1"/>
</dbReference>
<keyword evidence="5" id="KW-0963">Cytoplasm</keyword>
<dbReference type="GO" id="GO:0016020">
    <property type="term" value="C:membrane"/>
    <property type="evidence" value="ECO:0007669"/>
    <property type="project" value="UniProtKB-SubCell"/>
</dbReference>
<evidence type="ECO:0000256" key="9">
    <source>
        <dbReference type="ARBA" id="ARBA00022889"/>
    </source>
</evidence>
<evidence type="ECO:0000256" key="1">
    <source>
        <dbReference type="ARBA" id="ARBA00004170"/>
    </source>
</evidence>
<feature type="compositionally biased region" description="Polar residues" evidence="14">
    <location>
        <begin position="1051"/>
        <end position="1062"/>
    </location>
</feature>
<dbReference type="GO" id="GO:0005856">
    <property type="term" value="C:cytoskeleton"/>
    <property type="evidence" value="ECO:0007669"/>
    <property type="project" value="UniProtKB-SubCell"/>
</dbReference>
<keyword evidence="9" id="KW-0130">Cell adhesion</keyword>
<dbReference type="InterPro" id="IPR036691">
    <property type="entry name" value="Endo/exonu/phosph_ase_sf"/>
</dbReference>
<evidence type="ECO:0000256" key="11">
    <source>
        <dbReference type="ARBA" id="ARBA00023136"/>
    </source>
</evidence>
<dbReference type="Pfam" id="PF24147">
    <property type="entry name" value="C2_SHIP1-2_2nd"/>
    <property type="match status" value="1"/>
</dbReference>
<gene>
    <name evidence="16" type="ORF">ACEWY4_015090</name>
</gene>
<dbReference type="PROSITE" id="PS50001">
    <property type="entry name" value="SH2"/>
    <property type="match status" value="1"/>
</dbReference>
<dbReference type="CDD" id="cd10343">
    <property type="entry name" value="SH2_SHIP"/>
    <property type="match status" value="1"/>
</dbReference>
<feature type="compositionally biased region" description="Pro residues" evidence="14">
    <location>
        <begin position="1063"/>
        <end position="1077"/>
    </location>
</feature>
<dbReference type="InterPro" id="IPR000980">
    <property type="entry name" value="SH2"/>
</dbReference>
<dbReference type="SUPFAM" id="SSF56219">
    <property type="entry name" value="DNase I-like"/>
    <property type="match status" value="1"/>
</dbReference>
<organism evidence="16 17">
    <name type="scientific">Coilia grayii</name>
    <name type="common">Gray's grenadier anchovy</name>
    <dbReference type="NCBI Taxonomy" id="363190"/>
    <lineage>
        <taxon>Eukaryota</taxon>
        <taxon>Metazoa</taxon>
        <taxon>Chordata</taxon>
        <taxon>Craniata</taxon>
        <taxon>Vertebrata</taxon>
        <taxon>Euteleostomi</taxon>
        <taxon>Actinopterygii</taxon>
        <taxon>Neopterygii</taxon>
        <taxon>Teleostei</taxon>
        <taxon>Clupei</taxon>
        <taxon>Clupeiformes</taxon>
        <taxon>Clupeoidei</taxon>
        <taxon>Engraulidae</taxon>
        <taxon>Coilinae</taxon>
        <taxon>Coilia</taxon>
    </lineage>
</organism>
<evidence type="ECO:0000313" key="17">
    <source>
        <dbReference type="Proteomes" id="UP001591681"/>
    </source>
</evidence>
<keyword evidence="11" id="KW-0472">Membrane</keyword>
<dbReference type="Proteomes" id="UP001591681">
    <property type="component" value="Unassembled WGS sequence"/>
</dbReference>
<evidence type="ECO:0000256" key="13">
    <source>
        <dbReference type="PROSITE-ProRule" id="PRU00191"/>
    </source>
</evidence>
<evidence type="ECO:0000256" key="12">
    <source>
        <dbReference type="ARBA" id="ARBA00023212"/>
    </source>
</evidence>
<evidence type="ECO:0000256" key="10">
    <source>
        <dbReference type="ARBA" id="ARBA00022999"/>
    </source>
</evidence>
<dbReference type="InterPro" id="IPR057510">
    <property type="entry name" value="C2_SHIP1-2_first"/>
</dbReference>
<dbReference type="Pfam" id="PF22669">
    <property type="entry name" value="Exo_endo_phos2"/>
    <property type="match status" value="1"/>
</dbReference>
<evidence type="ECO:0000313" key="16">
    <source>
        <dbReference type="EMBL" id="KAL2090402.1"/>
    </source>
</evidence>
<dbReference type="FunFam" id="3.60.10.10:FF:000005">
    <property type="entry name" value="phosphatidylinositol 3,4,5-trisphosphate 5-phosphatase 1"/>
    <property type="match status" value="1"/>
</dbReference>
<keyword evidence="17" id="KW-1185">Reference proteome</keyword>
<dbReference type="InterPro" id="IPR057509">
    <property type="entry name" value="C2_SHIP1-2_2nd"/>
</dbReference>
<protein>
    <recommendedName>
        <fullName evidence="4">phosphatidylinositol-3,4,5-trisphosphate 5-phosphatase</fullName>
        <ecNumber evidence="4">3.1.3.86</ecNumber>
    </recommendedName>
</protein>
<dbReference type="SUPFAM" id="SSF55550">
    <property type="entry name" value="SH2 domain"/>
    <property type="match status" value="1"/>
</dbReference>
<feature type="region of interest" description="Disordered" evidence="14">
    <location>
        <begin position="963"/>
        <end position="1167"/>
    </location>
</feature>
<dbReference type="EMBL" id="JBHFQA010000012">
    <property type="protein sequence ID" value="KAL2090402.1"/>
    <property type="molecule type" value="Genomic_DNA"/>
</dbReference>
<evidence type="ECO:0000256" key="4">
    <source>
        <dbReference type="ARBA" id="ARBA00012981"/>
    </source>
</evidence>
<dbReference type="InterPro" id="IPR036860">
    <property type="entry name" value="SH2_dom_sf"/>
</dbReference>
<reference evidence="16 17" key="1">
    <citation type="submission" date="2024-09" db="EMBL/GenBank/DDBJ databases">
        <title>A chromosome-level genome assembly of Gray's grenadier anchovy, Coilia grayii.</title>
        <authorList>
            <person name="Fu Z."/>
        </authorList>
    </citation>
    <scope>NUCLEOTIDE SEQUENCE [LARGE SCALE GENOMIC DNA]</scope>
    <source>
        <strain evidence="16">G4</strain>
        <tissue evidence="16">Muscle</tissue>
    </source>
</reference>
<dbReference type="Pfam" id="PF00017">
    <property type="entry name" value="SH2"/>
    <property type="match status" value="1"/>
</dbReference>
<evidence type="ECO:0000256" key="2">
    <source>
        <dbReference type="ARBA" id="ARBA00004245"/>
    </source>
</evidence>
<dbReference type="AlphaFoldDB" id="A0ABD1JU59"/>
<evidence type="ECO:0000256" key="3">
    <source>
        <dbReference type="ARBA" id="ARBA00008734"/>
    </source>
</evidence>
<feature type="region of interest" description="Disordered" evidence="14">
    <location>
        <begin position="145"/>
        <end position="189"/>
    </location>
</feature>
<dbReference type="SMART" id="SM00252">
    <property type="entry name" value="SH2"/>
    <property type="match status" value="1"/>
</dbReference>
<accession>A0ABD1JU59</accession>
<comment type="subcellular location">
    <subcellularLocation>
        <location evidence="2">Cytoplasm</location>
        <location evidence="2">Cytoskeleton</location>
    </subcellularLocation>
    <subcellularLocation>
        <location evidence="1">Membrane</location>
        <topology evidence="1">Peripheral membrane protein</topology>
    </subcellularLocation>
</comment>
<keyword evidence="7" id="KW-0378">Hydrolase</keyword>
<dbReference type="Gene3D" id="3.60.10.10">
    <property type="entry name" value="Endonuclease/exonuclease/phosphatase"/>
    <property type="match status" value="1"/>
</dbReference>
<sequence length="1167" mass="130181">MKRFSSLALAGYFCIGGSPHCSGGVFLHRQDGGVLETGGGARMSTLQPWYHGNITRSTAEGLLSKAGKDGSFLLRDSESIQGAYALCVLYQNCVYTYRILPNEEKKLSVQASEGVPIRFFTLLPDLVEAYHKENMGLVTRLQFPVQKEEEPEDEPEPMSLPPQLPPRNFAGSSPGNDNKEESPKGGELTRTSISDIFLQRLQHVDMSSIPEDQQQSILEYFHYNIAADAEQVQNGNPTLPNLKMLIFNLCKNLNSEITRALPSLEALQKVLEQPLSPGVRLRSMLSVDSNQSVAFKLEQLTRLLYSIEDKTKNAVFESVGYDGGHRNSLIPPVTFEVKSESLGLSTKMFLKVDVESGKLFFKKSKDGPEDKYYVHNKILQLVKSQKVHTKLVIILETEKEKTLRKEFVFDDSKKREGFCQLLQQMKNKHSGKAEPDMITIFVGTWNMGNANPPPNITSWFQSKGQGRTRDDTANQIPHDIYVIGTQEDPLGENQWMDIVKGALRHITNISFKLVASQTLWNIRIIVLAKPEHENRISHIFSDSVKTGIANALGNKGAVGVSFMFNGTSFGFVNSHLTSGSEKKLRRNQNYINILRFLNLSDKKLNPFDITHRFTHLFWLGDLNYRIDQPSTEAESIVVKIKQQQYPELLRSDQLTTERHEGKVFLHFEEEEITFAPTYRFERDTRDKYAYTKAKATGTKYNLPSWCDRVLRKSYPLVHVVCHSYGCTNDIMTSDHSPVFATFDVGVSSQFISKHDPTKDSQGVIKFMNCVAVLTTKSKTKFFIEFHSSCLDKFVKSPEGDNQENADDSIRVRFGSQVELIPIIADPEYLLDQHILISVKSTDCDESYGEGCVALRAAESSYTEFHITLTHHGERTGSLSGGIQVHTSEGKQTEKLYDFVKVERDDSGAPRGKGDHNRSLMSADFSNPSYMGVGYKSQVDKGWSYSMPDKKANTYTHLAKDTSVGSISPKKTYDHSVRSPTGKASEPAKSEDDVPAEMFDNPLYGSMSSRSKDGEAPQRKDHLSPPETMFTFPKAPEGGAESERGPPVPTPRNRSYTYSDTKPQPTPSGGPCSAPPAPSAGLQPQSYTKKPVVPSRSEGGVAMAGRPPLPMKGQGPGPPQLPQIKPRDYRDSSELPNKLRGPSRPSPPIPKEAHHELAPAQKMGRSMK</sequence>
<evidence type="ECO:0000256" key="14">
    <source>
        <dbReference type="SAM" id="MobiDB-lite"/>
    </source>
</evidence>
<feature type="compositionally biased region" description="Basic and acidic residues" evidence="14">
    <location>
        <begin position="1009"/>
        <end position="1023"/>
    </location>
</feature>
<dbReference type="GO" id="GO:0002376">
    <property type="term" value="P:immune system process"/>
    <property type="evidence" value="ECO:0007669"/>
    <property type="project" value="UniProtKB-KW"/>
</dbReference>
<dbReference type="Pfam" id="PF24150">
    <property type="entry name" value="C2_SHIP1-2_first"/>
    <property type="match status" value="1"/>
</dbReference>